<dbReference type="InterPro" id="IPR050087">
    <property type="entry name" value="AON_synthase_class-II"/>
</dbReference>
<dbReference type="PANTHER" id="PTHR13693:SF100">
    <property type="entry name" value="8-AMINO-7-OXONONANOATE SYNTHASE"/>
    <property type="match status" value="1"/>
</dbReference>
<protein>
    <recommendedName>
        <fullName evidence="5">8-amino-7-oxononanoate synthase</fullName>
        <ecNumber evidence="5">2.3.1.47</ecNumber>
    </recommendedName>
    <alternativeName>
        <fullName evidence="9">7-keto-8-amino-pelargonic acid synthase</fullName>
    </alternativeName>
    <alternativeName>
        <fullName evidence="10">8-amino-7-ketopelargonate synthase</fullName>
    </alternativeName>
</protein>
<dbReference type="InterPro" id="IPR004839">
    <property type="entry name" value="Aminotransferase_I/II_large"/>
</dbReference>
<feature type="domain" description="Aminotransferase class I/classII large" evidence="13">
    <location>
        <begin position="31"/>
        <end position="365"/>
    </location>
</feature>
<evidence type="ECO:0000256" key="9">
    <source>
        <dbReference type="ARBA" id="ARBA00032610"/>
    </source>
</evidence>
<dbReference type="Proteomes" id="UP000295818">
    <property type="component" value="Unassembled WGS sequence"/>
</dbReference>
<evidence type="ECO:0000256" key="2">
    <source>
        <dbReference type="ARBA" id="ARBA00004746"/>
    </source>
</evidence>
<name>A0ABY2BI26_9ACTN</name>
<dbReference type="Pfam" id="PF00155">
    <property type="entry name" value="Aminotran_1_2"/>
    <property type="match status" value="1"/>
</dbReference>
<dbReference type="Gene3D" id="3.90.1150.10">
    <property type="entry name" value="Aspartate Aminotransferase, domain 1"/>
    <property type="match status" value="1"/>
</dbReference>
<dbReference type="Gene3D" id="3.40.640.10">
    <property type="entry name" value="Type I PLP-dependent aspartate aminotransferase-like (Major domain)"/>
    <property type="match status" value="1"/>
</dbReference>
<evidence type="ECO:0000256" key="5">
    <source>
        <dbReference type="ARBA" id="ARBA00013187"/>
    </source>
</evidence>
<evidence type="ECO:0000256" key="7">
    <source>
        <dbReference type="ARBA" id="ARBA00022756"/>
    </source>
</evidence>
<evidence type="ECO:0000313" key="14">
    <source>
        <dbReference type="EMBL" id="TCO20957.1"/>
    </source>
</evidence>
<dbReference type="InterPro" id="IPR015422">
    <property type="entry name" value="PyrdxlP-dep_Trfase_small"/>
</dbReference>
<keyword evidence="7" id="KW-0093">Biotin biosynthesis</keyword>
<comment type="similarity">
    <text evidence="3">Belongs to the class-II pyridoxal-phosphate-dependent aminotransferase family. BioF subfamily.</text>
</comment>
<evidence type="ECO:0000256" key="10">
    <source>
        <dbReference type="ARBA" id="ARBA00033381"/>
    </source>
</evidence>
<evidence type="ECO:0000256" key="3">
    <source>
        <dbReference type="ARBA" id="ARBA00010008"/>
    </source>
</evidence>
<evidence type="ECO:0000313" key="15">
    <source>
        <dbReference type="Proteomes" id="UP000295818"/>
    </source>
</evidence>
<dbReference type="EMBL" id="SLWM01000008">
    <property type="protein sequence ID" value="TCO20957.1"/>
    <property type="molecule type" value="Genomic_DNA"/>
</dbReference>
<evidence type="ECO:0000256" key="4">
    <source>
        <dbReference type="ARBA" id="ARBA00011738"/>
    </source>
</evidence>
<dbReference type="EC" id="2.3.1.47" evidence="5"/>
<evidence type="ECO:0000256" key="8">
    <source>
        <dbReference type="ARBA" id="ARBA00022898"/>
    </source>
</evidence>
<evidence type="ECO:0000259" key="13">
    <source>
        <dbReference type="Pfam" id="PF00155"/>
    </source>
</evidence>
<proteinExistence type="inferred from homology"/>
<dbReference type="PANTHER" id="PTHR13693">
    <property type="entry name" value="CLASS II AMINOTRANSFERASE/8-AMINO-7-OXONONANOATE SYNTHASE"/>
    <property type="match status" value="1"/>
</dbReference>
<comment type="caution">
    <text evidence="14">The sequence shown here is derived from an EMBL/GenBank/DDBJ whole genome shotgun (WGS) entry which is preliminary data.</text>
</comment>
<evidence type="ECO:0000256" key="11">
    <source>
        <dbReference type="ARBA" id="ARBA00047715"/>
    </source>
</evidence>
<dbReference type="RefSeq" id="WP_132190717.1">
    <property type="nucleotide sequence ID" value="NZ_SLWM01000008.1"/>
</dbReference>
<gene>
    <name evidence="14" type="ORF">EV644_108171</name>
</gene>
<comment type="cofactor">
    <cofactor evidence="1 12">
        <name>pyridoxal 5'-phosphate</name>
        <dbReference type="ChEBI" id="CHEBI:597326"/>
    </cofactor>
</comment>
<sequence length="373" mass="38183">MLEDWLAPKAAALESRGLTRRLRPRASGEVVVDLASNDYLGLARDPRVVEAAVEAVREWGASATASRLVTGTTALHAELESELAAYVGQETGLAFSSGYLANLGVITALGGPGTLLVSDDHVHASMVDACRLSRSRVEVTPHNDVEAVAKALAERNEPRAVVLVESVYSVLGDAAPLTELAALAVEHDAVLLVDEAHGLGVTGNGRGSVAAAGLAGAGHVIVTMTLSKALASQGGVVLGPSVLRDHLINRARAFIFDTGLTPAACGAALAALRILSEEPSRPEAIHGTAARLAAACGVTASAGPVVSVPMPGPREAVRAADLCLANGVRVGSFRPPSVPDGISRLRLTAHAGLSTTDLDRACDVITTAIREAS</sequence>
<dbReference type="SUPFAM" id="SSF53383">
    <property type="entry name" value="PLP-dependent transferases"/>
    <property type="match status" value="1"/>
</dbReference>
<keyword evidence="8 12" id="KW-0663">Pyridoxal phosphate</keyword>
<evidence type="ECO:0000256" key="6">
    <source>
        <dbReference type="ARBA" id="ARBA00022679"/>
    </source>
</evidence>
<comment type="catalytic activity">
    <reaction evidence="11">
        <text>6-carboxyhexanoyl-[ACP] + L-alanine + H(+) = (8S)-8-amino-7-oxononanoate + holo-[ACP] + CO2</text>
        <dbReference type="Rhea" id="RHEA:42288"/>
        <dbReference type="Rhea" id="RHEA-COMP:9685"/>
        <dbReference type="Rhea" id="RHEA-COMP:9955"/>
        <dbReference type="ChEBI" id="CHEBI:15378"/>
        <dbReference type="ChEBI" id="CHEBI:16526"/>
        <dbReference type="ChEBI" id="CHEBI:57972"/>
        <dbReference type="ChEBI" id="CHEBI:64479"/>
        <dbReference type="ChEBI" id="CHEBI:78846"/>
        <dbReference type="ChEBI" id="CHEBI:149468"/>
        <dbReference type="EC" id="2.3.1.47"/>
    </reaction>
</comment>
<reference evidence="14 15" key="1">
    <citation type="journal article" date="2015" name="Stand. Genomic Sci.">
        <title>Genomic Encyclopedia of Bacterial and Archaeal Type Strains, Phase III: the genomes of soil and plant-associated and newly described type strains.</title>
        <authorList>
            <person name="Whitman W.B."/>
            <person name="Woyke T."/>
            <person name="Klenk H.P."/>
            <person name="Zhou Y."/>
            <person name="Lilburn T.G."/>
            <person name="Beck B.J."/>
            <person name="De Vos P."/>
            <person name="Vandamme P."/>
            <person name="Eisen J.A."/>
            <person name="Garrity G."/>
            <person name="Hugenholtz P."/>
            <person name="Kyrpides N.C."/>
        </authorList>
    </citation>
    <scope>NUCLEOTIDE SEQUENCE [LARGE SCALE GENOMIC DNA]</scope>
    <source>
        <strain evidence="14 15">VKM Ac-2538</strain>
    </source>
</reference>
<dbReference type="InterPro" id="IPR001917">
    <property type="entry name" value="Aminotrans_II_pyridoxalP_BS"/>
</dbReference>
<keyword evidence="15" id="KW-1185">Reference proteome</keyword>
<comment type="subunit">
    <text evidence="4">Homodimer.</text>
</comment>
<dbReference type="InterPro" id="IPR015421">
    <property type="entry name" value="PyrdxlP-dep_Trfase_major"/>
</dbReference>
<organism evidence="14 15">
    <name type="scientific">Kribbella orskensis</name>
    <dbReference type="NCBI Taxonomy" id="2512216"/>
    <lineage>
        <taxon>Bacteria</taxon>
        <taxon>Bacillati</taxon>
        <taxon>Actinomycetota</taxon>
        <taxon>Actinomycetes</taxon>
        <taxon>Propionibacteriales</taxon>
        <taxon>Kribbellaceae</taxon>
        <taxon>Kribbella</taxon>
    </lineage>
</organism>
<accession>A0ABY2BI26</accession>
<evidence type="ECO:0000256" key="1">
    <source>
        <dbReference type="ARBA" id="ARBA00001933"/>
    </source>
</evidence>
<evidence type="ECO:0000256" key="12">
    <source>
        <dbReference type="RuleBase" id="RU003693"/>
    </source>
</evidence>
<dbReference type="InterPro" id="IPR015424">
    <property type="entry name" value="PyrdxlP-dep_Trfase"/>
</dbReference>
<comment type="pathway">
    <text evidence="2">Cofactor biosynthesis; biotin biosynthesis.</text>
</comment>
<keyword evidence="6" id="KW-0808">Transferase</keyword>
<dbReference type="PROSITE" id="PS00599">
    <property type="entry name" value="AA_TRANSFER_CLASS_2"/>
    <property type="match status" value="1"/>
</dbReference>